<proteinExistence type="predicted"/>
<dbReference type="Proteomes" id="UP001150259">
    <property type="component" value="Unassembled WGS sequence"/>
</dbReference>
<name>A0ABT5GF56_9MICO</name>
<evidence type="ECO:0000313" key="1">
    <source>
        <dbReference type="EMBL" id="MDC5696460.1"/>
    </source>
</evidence>
<comment type="caution">
    <text evidence="1">The sequence shown here is derived from an EMBL/GenBank/DDBJ whole genome shotgun (WGS) entry which is preliminary data.</text>
</comment>
<reference evidence="1 2" key="1">
    <citation type="submission" date="2022-11" db="EMBL/GenBank/DDBJ databases">
        <title>Anaerobic phenanthrene biodegradation by a DNRA strain PheN6.</title>
        <authorList>
            <person name="Zhang Z."/>
        </authorList>
    </citation>
    <scope>NUCLEOTIDE SEQUENCE [LARGE SCALE GENOMIC DNA]</scope>
    <source>
        <strain evidence="1 2">PheN6</strain>
    </source>
</reference>
<gene>
    <name evidence="1" type="ORF">OO014_04260</name>
</gene>
<dbReference type="EMBL" id="JAPFQL010000011">
    <property type="protein sequence ID" value="MDC5696460.1"/>
    <property type="molecule type" value="Genomic_DNA"/>
</dbReference>
<protein>
    <submittedName>
        <fullName evidence="1">Uncharacterized protein</fullName>
    </submittedName>
</protein>
<dbReference type="RefSeq" id="WP_272461036.1">
    <property type="nucleotide sequence ID" value="NZ_JAPFQL010000011.1"/>
</dbReference>
<sequence length="172" mass="18835">MNGVNITIDVSSWPTPVRIELLQVIDQLEARVTGQSSIVTNGNVSTSTEAIEPSGWTQEAYLDVIGKLLSRHFVQVAVIFDAIKNGTGYVSRERVYELGNYPANRSLKGFTRPVNRLTAEAVEAGLLPEDADDLLAPDYDPNVSGFQRAKGFVVPAEVVKMALEWRDETAKA</sequence>
<evidence type="ECO:0000313" key="2">
    <source>
        <dbReference type="Proteomes" id="UP001150259"/>
    </source>
</evidence>
<organism evidence="1 2">
    <name type="scientific">Intrasporangium calvum</name>
    <dbReference type="NCBI Taxonomy" id="53358"/>
    <lineage>
        <taxon>Bacteria</taxon>
        <taxon>Bacillati</taxon>
        <taxon>Actinomycetota</taxon>
        <taxon>Actinomycetes</taxon>
        <taxon>Micrococcales</taxon>
        <taxon>Intrasporangiaceae</taxon>
        <taxon>Intrasporangium</taxon>
    </lineage>
</organism>
<accession>A0ABT5GF56</accession>
<keyword evidence="2" id="KW-1185">Reference proteome</keyword>